<proteinExistence type="predicted"/>
<evidence type="ECO:0000259" key="2">
    <source>
        <dbReference type="Pfam" id="PF00122"/>
    </source>
</evidence>
<comment type="caution">
    <text evidence="3">The sequence shown here is derived from an EMBL/GenBank/DDBJ whole genome shotgun (WGS) entry which is preliminary data.</text>
</comment>
<feature type="domain" description="P-type ATPase A" evidence="2">
    <location>
        <begin position="8"/>
        <end position="41"/>
    </location>
</feature>
<dbReference type="Pfam" id="PF00122">
    <property type="entry name" value="E1-E2_ATPase"/>
    <property type="match status" value="1"/>
</dbReference>
<dbReference type="SUPFAM" id="SSF81653">
    <property type="entry name" value="Calcium ATPase, transduction domain A"/>
    <property type="match status" value="1"/>
</dbReference>
<reference evidence="3 4" key="1">
    <citation type="submission" date="2007-01" db="EMBL/GenBank/DDBJ databases">
        <title>Annotation of the draft genome assembly of Thermosinus carboxydivorans Nor1.</title>
        <authorList>
            <consortium name="US DOE Joint Genome Institute (JGI-ORNL)"/>
            <person name="Larimer F."/>
            <person name="Land M."/>
            <person name="Hauser L."/>
        </authorList>
    </citation>
    <scope>NUCLEOTIDE SEQUENCE [LARGE SCALE GENOMIC DNA]</scope>
    <source>
        <strain evidence="3 4">Nor1</strain>
    </source>
</reference>
<evidence type="ECO:0000313" key="4">
    <source>
        <dbReference type="Proteomes" id="UP000005139"/>
    </source>
</evidence>
<dbReference type="Proteomes" id="UP000005139">
    <property type="component" value="Unassembled WGS sequence"/>
</dbReference>
<organism evidence="3 4">
    <name type="scientific">Thermosinus carboxydivorans Nor1</name>
    <dbReference type="NCBI Taxonomy" id="401526"/>
    <lineage>
        <taxon>Bacteria</taxon>
        <taxon>Bacillati</taxon>
        <taxon>Bacillota</taxon>
        <taxon>Negativicutes</taxon>
        <taxon>Selenomonadales</taxon>
        <taxon>Sporomusaceae</taxon>
        <taxon>Thermosinus</taxon>
    </lineage>
</organism>
<comment type="subcellular location">
    <subcellularLocation>
        <location evidence="1">Membrane</location>
        <topology evidence="1">Multi-pass membrane protein</topology>
    </subcellularLocation>
</comment>
<sequence>MSKALRPVDESMLTGESIPVDKKVGDEVVGATINKFGAFKFKGNPKVGQGIRP</sequence>
<accession>A1HP87</accession>
<dbReference type="AlphaFoldDB" id="A1HP87"/>
<dbReference type="Gene3D" id="2.70.150.10">
    <property type="entry name" value="Calcium-transporting ATPase, cytoplasmic transduction domain A"/>
    <property type="match status" value="1"/>
</dbReference>
<dbReference type="InterPro" id="IPR008250">
    <property type="entry name" value="ATPase_P-typ_transduc_dom_A_sf"/>
</dbReference>
<dbReference type="eggNOG" id="COG2217">
    <property type="taxonomic scope" value="Bacteria"/>
</dbReference>
<keyword evidence="4" id="KW-1185">Reference proteome</keyword>
<dbReference type="InterPro" id="IPR059000">
    <property type="entry name" value="ATPase_P-type_domA"/>
</dbReference>
<gene>
    <name evidence="3" type="ORF">TcarDRAFT_1741</name>
</gene>
<evidence type="ECO:0000256" key="1">
    <source>
        <dbReference type="ARBA" id="ARBA00004141"/>
    </source>
</evidence>
<protein>
    <submittedName>
        <fullName evidence="3">Cation transport ATPase-like</fullName>
    </submittedName>
</protein>
<reference evidence="3 4" key="2">
    <citation type="submission" date="2007-01" db="EMBL/GenBank/DDBJ databases">
        <title>Sequencing of the draft genome and assembly of Thermosinus carboxydivorans Nor1.</title>
        <authorList>
            <consortium name="US DOE Joint Genome Institute (JGI-PGF)"/>
            <person name="Copeland A."/>
            <person name="Lucas S."/>
            <person name="Lapidus A."/>
            <person name="Barry K."/>
            <person name="Glavina del Rio T."/>
            <person name="Dalin E."/>
            <person name="Tice H."/>
            <person name="Bruce D."/>
            <person name="Pitluck S."/>
            <person name="Richardson P."/>
        </authorList>
    </citation>
    <scope>NUCLEOTIDE SEQUENCE [LARGE SCALE GENOMIC DNA]</scope>
    <source>
        <strain evidence="3 4">Nor1</strain>
    </source>
</reference>
<name>A1HP87_9FIRM</name>
<dbReference type="EMBL" id="AAWL01000004">
    <property type="protein sequence ID" value="EAX48194.1"/>
    <property type="molecule type" value="Genomic_DNA"/>
</dbReference>
<evidence type="ECO:0000313" key="3">
    <source>
        <dbReference type="EMBL" id="EAX48194.1"/>
    </source>
</evidence>